<evidence type="ECO:0000313" key="6">
    <source>
        <dbReference type="Proteomes" id="UP000183530"/>
    </source>
</evidence>
<accession>A0A1L2ZPW7</accession>
<protein>
    <submittedName>
        <fullName evidence="5">AcrR family transcriptional regulator</fullName>
    </submittedName>
</protein>
<dbReference type="Gene3D" id="1.10.357.10">
    <property type="entry name" value="Tetracycline Repressor, domain 2"/>
    <property type="match status" value="1"/>
</dbReference>
<dbReference type="Proteomes" id="UP000183530">
    <property type="component" value="Chromosome"/>
</dbReference>
<dbReference type="SUPFAM" id="SSF48498">
    <property type="entry name" value="Tetracyclin repressor-like, C-terminal domain"/>
    <property type="match status" value="1"/>
</dbReference>
<name>A0A1L2ZPW7_9MICC</name>
<reference evidence="4 6" key="1">
    <citation type="submission" date="2016-11" db="EMBL/GenBank/DDBJ databases">
        <title>Genome sequencing of Zhihengliuella aestuarii B18 antagonistic to Plasmodiophora brassicae.</title>
        <authorList>
            <person name="Luo Y."/>
        </authorList>
    </citation>
    <scope>NUCLEOTIDE SEQUENCE [LARGE SCALE GENOMIC DNA]</scope>
    <source>
        <strain evidence="4 6">B18</strain>
    </source>
</reference>
<dbReference type="GO" id="GO:0003677">
    <property type="term" value="F:DNA binding"/>
    <property type="evidence" value="ECO:0007669"/>
    <property type="project" value="UniProtKB-UniRule"/>
</dbReference>
<evidence type="ECO:0000256" key="1">
    <source>
        <dbReference type="ARBA" id="ARBA00023125"/>
    </source>
</evidence>
<feature type="domain" description="HTH tetR-type" evidence="3">
    <location>
        <begin position="12"/>
        <end position="72"/>
    </location>
</feature>
<dbReference type="OrthoDB" id="3173376at2"/>
<keyword evidence="6" id="KW-1185">Reference proteome</keyword>
<evidence type="ECO:0000313" key="5">
    <source>
        <dbReference type="EMBL" id="MBB5512887.1"/>
    </source>
</evidence>
<dbReference type="Pfam" id="PF00440">
    <property type="entry name" value="TetR_N"/>
    <property type="match status" value="1"/>
</dbReference>
<reference evidence="5 7" key="2">
    <citation type="submission" date="2020-08" db="EMBL/GenBank/DDBJ databases">
        <title>Sequencing the genomes of 1000 actinobacteria strains.</title>
        <authorList>
            <person name="Klenk H.-P."/>
        </authorList>
    </citation>
    <scope>NUCLEOTIDE SEQUENCE [LARGE SCALE GENOMIC DNA]</scope>
    <source>
        <strain evidence="5 7">DSM 105783</strain>
    </source>
</reference>
<sequence length="215" mass="23656">MIPVKTKRYHHGNLREELVRVGLDLAREGGPPAIKLREAARRIGVTPSAAYRHFAGQEGLLLAVKAEVLRELTVAMTAKVQALPEDSSPFAKVRAASAAYFEFGILTTGLYGVLLDTVDNLPHLSRDVQEKVATDLDAVEMVYPSTRFPFTYMLTLVAQTQASRNERFDTALVVWAAVHGITTMCATGPLRLEPVEHKRSLFETTINSIAQGLKI</sequence>
<dbReference type="InterPro" id="IPR009057">
    <property type="entry name" value="Homeodomain-like_sf"/>
</dbReference>
<gene>
    <name evidence="4" type="ORF">BHE16_08695</name>
    <name evidence="5" type="ORF">HD598_001574</name>
</gene>
<organism evidence="4 6">
    <name type="scientific">Neomicrococcus aestuarii</name>
    <dbReference type="NCBI Taxonomy" id="556325"/>
    <lineage>
        <taxon>Bacteria</taxon>
        <taxon>Bacillati</taxon>
        <taxon>Actinomycetota</taxon>
        <taxon>Actinomycetes</taxon>
        <taxon>Micrococcales</taxon>
        <taxon>Micrococcaceae</taxon>
        <taxon>Neomicrococcus</taxon>
    </lineage>
</organism>
<evidence type="ECO:0000313" key="4">
    <source>
        <dbReference type="EMBL" id="APF41061.1"/>
    </source>
</evidence>
<feature type="DNA-binding region" description="H-T-H motif" evidence="2">
    <location>
        <begin position="35"/>
        <end position="54"/>
    </location>
</feature>
<dbReference type="InterPro" id="IPR001647">
    <property type="entry name" value="HTH_TetR"/>
</dbReference>
<evidence type="ECO:0000259" key="3">
    <source>
        <dbReference type="PROSITE" id="PS50977"/>
    </source>
</evidence>
<dbReference type="PROSITE" id="PS50977">
    <property type="entry name" value="HTH_TETR_2"/>
    <property type="match status" value="1"/>
</dbReference>
<dbReference type="SUPFAM" id="SSF46689">
    <property type="entry name" value="Homeodomain-like"/>
    <property type="match status" value="1"/>
</dbReference>
<evidence type="ECO:0000313" key="7">
    <source>
        <dbReference type="Proteomes" id="UP000580797"/>
    </source>
</evidence>
<dbReference type="EMBL" id="CP018135">
    <property type="protein sequence ID" value="APF41061.1"/>
    <property type="molecule type" value="Genomic_DNA"/>
</dbReference>
<dbReference type="InterPro" id="IPR036271">
    <property type="entry name" value="Tet_transcr_reg_TetR-rel_C_sf"/>
</dbReference>
<dbReference type="KEGG" id="nae:BHE16_08695"/>
<evidence type="ECO:0000256" key="2">
    <source>
        <dbReference type="PROSITE-ProRule" id="PRU00335"/>
    </source>
</evidence>
<proteinExistence type="predicted"/>
<dbReference type="AlphaFoldDB" id="A0A1L2ZPW7"/>
<dbReference type="EMBL" id="JACHDR010000001">
    <property type="protein sequence ID" value="MBB5512887.1"/>
    <property type="molecule type" value="Genomic_DNA"/>
</dbReference>
<dbReference type="RefSeq" id="WP_071894532.1">
    <property type="nucleotide sequence ID" value="NZ_BAAARH010000021.1"/>
</dbReference>
<dbReference type="Proteomes" id="UP000580797">
    <property type="component" value="Unassembled WGS sequence"/>
</dbReference>
<keyword evidence="1 2" id="KW-0238">DNA-binding</keyword>